<gene>
    <name evidence="13" type="ORF">SLEP1_g52940</name>
</gene>
<evidence type="ECO:0000256" key="3">
    <source>
        <dbReference type="ARBA" id="ARBA00022475"/>
    </source>
</evidence>
<keyword evidence="7" id="KW-0677">Repeat</keyword>
<evidence type="ECO:0000256" key="5">
    <source>
        <dbReference type="ARBA" id="ARBA00022692"/>
    </source>
</evidence>
<keyword evidence="11" id="KW-0325">Glycoprotein</keyword>
<evidence type="ECO:0000256" key="9">
    <source>
        <dbReference type="ARBA" id="ARBA00023136"/>
    </source>
</evidence>
<sequence>MTLLEELYLDDNQFEGEIPKSFWSGNLSSLRYLVLSNNKLSGNITKSIGLLSKLEVFHISFNSFNGVITEEHFSTLSNLWYLGMSSSNLSINFSHDWIPPFQLEYISLGSCKLGPDFPSWLQTQRNYRVLNISATGISNSIPIWFGKLPSMARVIDLSSNQVSGILPNLSRNFSSDSYALGINLSGNHLEGPLPSFPANTTHINLSKNRFNGSISSLCAMTSMSLEFLDLSSNQLSGELPDCMMHWSSLQILTLANNHFFGKISSFVGSLSLIETLDLQNNNLSGKIPNSLRNCNKLQFLGLSNNKLSGKIPGWIGDKSKSLNFLLLKSNHFVGEIPLEICRLTNILLLDLSCNNLSGDIPWCIGNLIALARKDISAKHHFFNSSLVSNSYYDFDGSYADKASIIWKGIEYRYENLTLQRTIDLSSNKLTGETPLQIASFSELHQLNLSRNHLTGRIPLDIGQMRQLESLDLSHNRLSSWLPPSMAQLYSLSTLDLSYNNFSGRIPSSTQLQSLPTSAFVGNPALCGPPLPKTCATDEKPVDGGVKYNQQDEDELWNGFKPSMEVGMAFGFLGVLAIKLDDPWKNICFLVFNYMKFHLSNLKDYLLSIVAALCLVITVSAARLRRKLKF</sequence>
<dbReference type="InterPro" id="IPR046956">
    <property type="entry name" value="RLP23-like"/>
</dbReference>
<evidence type="ECO:0000256" key="2">
    <source>
        <dbReference type="ARBA" id="ARBA00009592"/>
    </source>
</evidence>
<name>A0AAV5M9L8_9ROSI</name>
<dbReference type="AlphaFoldDB" id="A0AAV5M9L8"/>
<comment type="subcellular location">
    <subcellularLocation>
        <location evidence="1">Cell membrane</location>
        <topology evidence="1">Single-pass type I membrane protein</topology>
    </subcellularLocation>
</comment>
<evidence type="ECO:0000313" key="13">
    <source>
        <dbReference type="EMBL" id="GKV45914.1"/>
    </source>
</evidence>
<evidence type="ECO:0000256" key="4">
    <source>
        <dbReference type="ARBA" id="ARBA00022614"/>
    </source>
</evidence>
<dbReference type="PROSITE" id="PS51450">
    <property type="entry name" value="LRR"/>
    <property type="match status" value="2"/>
</dbReference>
<dbReference type="FunFam" id="3.80.10.10:FF:000111">
    <property type="entry name" value="LRR receptor-like serine/threonine-protein kinase ERECTA"/>
    <property type="match status" value="1"/>
</dbReference>
<evidence type="ECO:0000313" key="14">
    <source>
        <dbReference type="Proteomes" id="UP001054252"/>
    </source>
</evidence>
<dbReference type="PANTHER" id="PTHR48063:SF101">
    <property type="entry name" value="LRR RECEPTOR-LIKE SERINE_THREONINE-PROTEIN KINASE FLS2"/>
    <property type="match status" value="1"/>
</dbReference>
<accession>A0AAV5M9L8</accession>
<dbReference type="PRINTS" id="PR00019">
    <property type="entry name" value="LEURICHRPT"/>
</dbReference>
<dbReference type="Gene3D" id="3.80.10.10">
    <property type="entry name" value="Ribonuclease Inhibitor"/>
    <property type="match status" value="3"/>
</dbReference>
<keyword evidence="4" id="KW-0433">Leucine-rich repeat</keyword>
<evidence type="ECO:0000256" key="7">
    <source>
        <dbReference type="ARBA" id="ARBA00022737"/>
    </source>
</evidence>
<keyword evidence="10" id="KW-0675">Receptor</keyword>
<dbReference type="InterPro" id="IPR001611">
    <property type="entry name" value="Leu-rich_rpt"/>
</dbReference>
<protein>
    <submittedName>
        <fullName evidence="13">Uncharacterized protein</fullName>
    </submittedName>
</protein>
<keyword evidence="9 12" id="KW-0472">Membrane</keyword>
<dbReference type="Proteomes" id="UP001054252">
    <property type="component" value="Unassembled WGS sequence"/>
</dbReference>
<keyword evidence="3" id="KW-1003">Cell membrane</keyword>
<dbReference type="SMART" id="SM00369">
    <property type="entry name" value="LRR_TYP"/>
    <property type="match status" value="6"/>
</dbReference>
<proteinExistence type="inferred from homology"/>
<dbReference type="InterPro" id="IPR003591">
    <property type="entry name" value="Leu-rich_rpt_typical-subtyp"/>
</dbReference>
<dbReference type="GO" id="GO:0005886">
    <property type="term" value="C:plasma membrane"/>
    <property type="evidence" value="ECO:0007669"/>
    <property type="project" value="UniProtKB-SubCell"/>
</dbReference>
<comment type="caution">
    <text evidence="13">The sequence shown here is derived from an EMBL/GenBank/DDBJ whole genome shotgun (WGS) entry which is preliminary data.</text>
</comment>
<dbReference type="FunFam" id="3.80.10.10:FF:000095">
    <property type="entry name" value="LRR receptor-like serine/threonine-protein kinase GSO1"/>
    <property type="match status" value="1"/>
</dbReference>
<dbReference type="SUPFAM" id="SSF52058">
    <property type="entry name" value="L domain-like"/>
    <property type="match status" value="2"/>
</dbReference>
<feature type="transmembrane region" description="Helical" evidence="12">
    <location>
        <begin position="604"/>
        <end position="623"/>
    </location>
</feature>
<evidence type="ECO:0000256" key="10">
    <source>
        <dbReference type="ARBA" id="ARBA00023170"/>
    </source>
</evidence>
<dbReference type="FunFam" id="3.80.10.10:FF:001347">
    <property type="entry name" value="LRR receptor-like serine/threonine-protein kinase GSO2"/>
    <property type="match status" value="1"/>
</dbReference>
<keyword evidence="14" id="KW-1185">Reference proteome</keyword>
<comment type="similarity">
    <text evidence="2">Belongs to the RLP family.</text>
</comment>
<keyword evidence="6" id="KW-0732">Signal</keyword>
<keyword evidence="8 12" id="KW-1133">Transmembrane helix</keyword>
<dbReference type="InterPro" id="IPR032675">
    <property type="entry name" value="LRR_dom_sf"/>
</dbReference>
<evidence type="ECO:0000256" key="11">
    <source>
        <dbReference type="ARBA" id="ARBA00023180"/>
    </source>
</evidence>
<evidence type="ECO:0000256" key="1">
    <source>
        <dbReference type="ARBA" id="ARBA00004251"/>
    </source>
</evidence>
<dbReference type="Pfam" id="PF00560">
    <property type="entry name" value="LRR_1"/>
    <property type="match status" value="9"/>
</dbReference>
<dbReference type="EMBL" id="BPVZ01000200">
    <property type="protein sequence ID" value="GKV45914.1"/>
    <property type="molecule type" value="Genomic_DNA"/>
</dbReference>
<keyword evidence="5 12" id="KW-0812">Transmembrane</keyword>
<evidence type="ECO:0000256" key="6">
    <source>
        <dbReference type="ARBA" id="ARBA00022729"/>
    </source>
</evidence>
<dbReference type="PANTHER" id="PTHR48063">
    <property type="entry name" value="LRR RECEPTOR-LIKE KINASE"/>
    <property type="match status" value="1"/>
</dbReference>
<organism evidence="13 14">
    <name type="scientific">Rubroshorea leprosula</name>
    <dbReference type="NCBI Taxonomy" id="152421"/>
    <lineage>
        <taxon>Eukaryota</taxon>
        <taxon>Viridiplantae</taxon>
        <taxon>Streptophyta</taxon>
        <taxon>Embryophyta</taxon>
        <taxon>Tracheophyta</taxon>
        <taxon>Spermatophyta</taxon>
        <taxon>Magnoliopsida</taxon>
        <taxon>eudicotyledons</taxon>
        <taxon>Gunneridae</taxon>
        <taxon>Pentapetalae</taxon>
        <taxon>rosids</taxon>
        <taxon>malvids</taxon>
        <taxon>Malvales</taxon>
        <taxon>Dipterocarpaceae</taxon>
        <taxon>Rubroshorea</taxon>
    </lineage>
</organism>
<reference evidence="13 14" key="1">
    <citation type="journal article" date="2021" name="Commun. Biol.">
        <title>The genome of Shorea leprosula (Dipterocarpaceae) highlights the ecological relevance of drought in aseasonal tropical rainforests.</title>
        <authorList>
            <person name="Ng K.K.S."/>
            <person name="Kobayashi M.J."/>
            <person name="Fawcett J.A."/>
            <person name="Hatakeyama M."/>
            <person name="Paape T."/>
            <person name="Ng C.H."/>
            <person name="Ang C.C."/>
            <person name="Tnah L.H."/>
            <person name="Lee C.T."/>
            <person name="Nishiyama T."/>
            <person name="Sese J."/>
            <person name="O'Brien M.J."/>
            <person name="Copetti D."/>
            <person name="Mohd Noor M.I."/>
            <person name="Ong R.C."/>
            <person name="Putra M."/>
            <person name="Sireger I.Z."/>
            <person name="Indrioko S."/>
            <person name="Kosugi Y."/>
            <person name="Izuno A."/>
            <person name="Isagi Y."/>
            <person name="Lee S.L."/>
            <person name="Shimizu K.K."/>
        </authorList>
    </citation>
    <scope>NUCLEOTIDE SEQUENCE [LARGE SCALE GENOMIC DNA]</scope>
    <source>
        <strain evidence="13">214</strain>
    </source>
</reference>
<evidence type="ECO:0000256" key="8">
    <source>
        <dbReference type="ARBA" id="ARBA00022989"/>
    </source>
</evidence>
<evidence type="ECO:0000256" key="12">
    <source>
        <dbReference type="SAM" id="Phobius"/>
    </source>
</evidence>